<keyword evidence="3" id="KW-1185">Reference proteome</keyword>
<gene>
    <name evidence="2" type="ORF">Cgig2_016716</name>
</gene>
<evidence type="ECO:0000313" key="3">
    <source>
        <dbReference type="Proteomes" id="UP001153076"/>
    </source>
</evidence>
<feature type="region of interest" description="Disordered" evidence="1">
    <location>
        <begin position="54"/>
        <end position="84"/>
    </location>
</feature>
<name>A0A9Q1KYA5_9CARY</name>
<comment type="caution">
    <text evidence="2">The sequence shown here is derived from an EMBL/GenBank/DDBJ whole genome shotgun (WGS) entry which is preliminary data.</text>
</comment>
<protein>
    <submittedName>
        <fullName evidence="2">Uncharacterized protein</fullName>
    </submittedName>
</protein>
<evidence type="ECO:0000256" key="1">
    <source>
        <dbReference type="SAM" id="MobiDB-lite"/>
    </source>
</evidence>
<evidence type="ECO:0000313" key="2">
    <source>
        <dbReference type="EMBL" id="KAJ8452135.1"/>
    </source>
</evidence>
<dbReference type="EMBL" id="JAKOGI010000006">
    <property type="protein sequence ID" value="KAJ8452135.1"/>
    <property type="molecule type" value="Genomic_DNA"/>
</dbReference>
<proteinExistence type="predicted"/>
<sequence length="184" mass="21129">MNPVQMMIHPFGPMENSYDLPPFIKYSQKHSSFIKNILSTENLAKQSISPPLPVRFDSHVASSGSEKGPENKKTSPDYGPEPPRWDEVQLLGQVLKQNCRRMSMYRTDLLPNTFQFKGHQIKGMHQENDISKCLAMFMPKLPDFEALTAHNEIFTEKRAIVIKVMQIFAVHSSTKVYNLSYLEQ</sequence>
<accession>A0A9Q1KYA5</accession>
<dbReference type="AlphaFoldDB" id="A0A9Q1KYA5"/>
<reference evidence="2" key="1">
    <citation type="submission" date="2022-04" db="EMBL/GenBank/DDBJ databases">
        <title>Carnegiea gigantea Genome sequencing and assembly v2.</title>
        <authorList>
            <person name="Copetti D."/>
            <person name="Sanderson M.J."/>
            <person name="Burquez A."/>
            <person name="Wojciechowski M.F."/>
        </authorList>
    </citation>
    <scope>NUCLEOTIDE SEQUENCE</scope>
    <source>
        <strain evidence="2">SGP5-SGP5p</strain>
        <tissue evidence="2">Aerial part</tissue>
    </source>
</reference>
<dbReference type="Proteomes" id="UP001153076">
    <property type="component" value="Unassembled WGS sequence"/>
</dbReference>
<organism evidence="2 3">
    <name type="scientific">Carnegiea gigantea</name>
    <dbReference type="NCBI Taxonomy" id="171969"/>
    <lineage>
        <taxon>Eukaryota</taxon>
        <taxon>Viridiplantae</taxon>
        <taxon>Streptophyta</taxon>
        <taxon>Embryophyta</taxon>
        <taxon>Tracheophyta</taxon>
        <taxon>Spermatophyta</taxon>
        <taxon>Magnoliopsida</taxon>
        <taxon>eudicotyledons</taxon>
        <taxon>Gunneridae</taxon>
        <taxon>Pentapetalae</taxon>
        <taxon>Caryophyllales</taxon>
        <taxon>Cactineae</taxon>
        <taxon>Cactaceae</taxon>
        <taxon>Cactoideae</taxon>
        <taxon>Echinocereeae</taxon>
        <taxon>Carnegiea</taxon>
    </lineage>
</organism>